<evidence type="ECO:0000256" key="2">
    <source>
        <dbReference type="ARBA" id="ARBA00022613"/>
    </source>
</evidence>
<sequence>MPTYNLFYFNGRGRAEICRILFAAAGVHYTDRRIKISEWNRFKNKMNFSILPVLQIDGETQIPQSMAIARYLAKEFGFHGKNNVDMARIESICDCLNDILDDYLQLYYEKNFSKKAALRDHYNDTCRRILPFLEKTLGQYDNGTKYFFGEQEELRRRYELMCDRILPYLEKTLTSNNSGNKWFVGDKILMCDLMCYSALENPLHDKSSLLKDYPKLQALRKRVAEHPKIDQYIKRREKTEF</sequence>
<dbReference type="SUPFAM" id="SSF47616">
    <property type="entry name" value="GST C-terminal domain-like"/>
    <property type="match status" value="2"/>
</dbReference>
<dbReference type="PANTHER" id="PTHR11571">
    <property type="entry name" value="GLUTATHIONE S-TRANSFERASE"/>
    <property type="match status" value="1"/>
</dbReference>
<name>A0AA36AUA3_OCTVU</name>
<dbReference type="InterPro" id="IPR004045">
    <property type="entry name" value="Glutathione_S-Trfase_N"/>
</dbReference>
<dbReference type="SFLD" id="SFLDG00363">
    <property type="entry name" value="AMPS_(cytGST):_Alpha-__Mu-__Pi"/>
    <property type="match status" value="1"/>
</dbReference>
<gene>
    <name evidence="6" type="ORF">OCTVUL_1B007865</name>
</gene>
<dbReference type="InterPro" id="IPR050213">
    <property type="entry name" value="GST_superfamily"/>
</dbReference>
<dbReference type="Pfam" id="PF14497">
    <property type="entry name" value="GST_C_3"/>
    <property type="match status" value="1"/>
</dbReference>
<dbReference type="PANTHER" id="PTHR11571:SF150">
    <property type="entry name" value="GLUTATHIONE S-TRANSFERASE"/>
    <property type="match status" value="1"/>
</dbReference>
<dbReference type="EMBL" id="OX597818">
    <property type="protein sequence ID" value="CAI9722415.1"/>
    <property type="molecule type" value="Genomic_DNA"/>
</dbReference>
<proteinExistence type="inferred from homology"/>
<dbReference type="PROSITE" id="PS50404">
    <property type="entry name" value="GST_NTER"/>
    <property type="match status" value="1"/>
</dbReference>
<evidence type="ECO:0000259" key="5">
    <source>
        <dbReference type="PROSITE" id="PS50405"/>
    </source>
</evidence>
<dbReference type="InterPro" id="IPR036282">
    <property type="entry name" value="Glutathione-S-Trfase_C_sf"/>
</dbReference>
<protein>
    <submittedName>
        <fullName evidence="6">S-crystallin SL11-like</fullName>
    </submittedName>
</protein>
<dbReference type="CDD" id="cd03192">
    <property type="entry name" value="GST_C_Sigma_like"/>
    <property type="match status" value="1"/>
</dbReference>
<comment type="similarity">
    <text evidence="1">Belongs to the GST superfamily.</text>
</comment>
<dbReference type="Gene3D" id="3.40.30.10">
    <property type="entry name" value="Glutaredoxin"/>
    <property type="match status" value="1"/>
</dbReference>
<feature type="domain" description="GST C-terminal" evidence="5">
    <location>
        <begin position="82"/>
        <end position="241"/>
    </location>
</feature>
<evidence type="ECO:0000313" key="7">
    <source>
        <dbReference type="Proteomes" id="UP001162480"/>
    </source>
</evidence>
<dbReference type="SFLD" id="SFLDS00019">
    <property type="entry name" value="Glutathione_Transferase_(cytos"/>
    <property type="match status" value="1"/>
</dbReference>
<dbReference type="PRINTS" id="PR01269">
    <property type="entry name" value="SCRYSTALLIN"/>
</dbReference>
<dbReference type="SFLD" id="SFLDG01205">
    <property type="entry name" value="AMPS.1"/>
    <property type="match status" value="1"/>
</dbReference>
<dbReference type="InterPro" id="IPR003083">
    <property type="entry name" value="S-crystallin"/>
</dbReference>
<dbReference type="InterPro" id="IPR036249">
    <property type="entry name" value="Thioredoxin-like_sf"/>
</dbReference>
<evidence type="ECO:0000259" key="4">
    <source>
        <dbReference type="PROSITE" id="PS50404"/>
    </source>
</evidence>
<dbReference type="Proteomes" id="UP001162480">
    <property type="component" value="Chromosome 5"/>
</dbReference>
<dbReference type="AlphaFoldDB" id="A0AA36AUA3"/>
<comment type="function">
    <text evidence="3">S-crystallins are structural components of squids and octopi eye lens. Contains relatively little GST activity (1/1000 of that of mammalian GST enzyme).</text>
</comment>
<dbReference type="InterPro" id="IPR040079">
    <property type="entry name" value="Glutathione_S-Trfase"/>
</dbReference>
<accession>A0AA36AUA3</accession>
<evidence type="ECO:0000313" key="6">
    <source>
        <dbReference type="EMBL" id="CAI9722415.1"/>
    </source>
</evidence>
<feature type="domain" description="GST N-terminal" evidence="4">
    <location>
        <begin position="2"/>
        <end position="80"/>
    </location>
</feature>
<dbReference type="InterPro" id="IPR010987">
    <property type="entry name" value="Glutathione-S-Trfase_C-like"/>
</dbReference>
<dbReference type="SUPFAM" id="SSF52833">
    <property type="entry name" value="Thioredoxin-like"/>
    <property type="match status" value="1"/>
</dbReference>
<dbReference type="Pfam" id="PF02798">
    <property type="entry name" value="GST_N"/>
    <property type="match status" value="1"/>
</dbReference>
<dbReference type="CDD" id="cd03039">
    <property type="entry name" value="GST_N_Sigma_like"/>
    <property type="match status" value="1"/>
</dbReference>
<dbReference type="InterPro" id="IPR004046">
    <property type="entry name" value="GST_C"/>
</dbReference>
<dbReference type="GO" id="GO:0005212">
    <property type="term" value="F:structural constituent of eye lens"/>
    <property type="evidence" value="ECO:0007669"/>
    <property type="project" value="UniProtKB-KW"/>
</dbReference>
<keyword evidence="2" id="KW-0273">Eye lens protein</keyword>
<dbReference type="GO" id="GO:0006749">
    <property type="term" value="P:glutathione metabolic process"/>
    <property type="evidence" value="ECO:0007669"/>
    <property type="project" value="TreeGrafter"/>
</dbReference>
<reference evidence="6" key="1">
    <citation type="submission" date="2023-08" db="EMBL/GenBank/DDBJ databases">
        <authorList>
            <person name="Alioto T."/>
            <person name="Alioto T."/>
            <person name="Gomez Garrido J."/>
        </authorList>
    </citation>
    <scope>NUCLEOTIDE SEQUENCE</scope>
</reference>
<keyword evidence="7" id="KW-1185">Reference proteome</keyword>
<dbReference type="GO" id="GO:0004364">
    <property type="term" value="F:glutathione transferase activity"/>
    <property type="evidence" value="ECO:0007669"/>
    <property type="project" value="TreeGrafter"/>
</dbReference>
<evidence type="ECO:0000256" key="1">
    <source>
        <dbReference type="ARBA" id="ARBA00007409"/>
    </source>
</evidence>
<evidence type="ECO:0000256" key="3">
    <source>
        <dbReference type="ARBA" id="ARBA00058556"/>
    </source>
</evidence>
<dbReference type="PROSITE" id="PS50405">
    <property type="entry name" value="GST_CTER"/>
    <property type="match status" value="1"/>
</dbReference>
<organism evidence="6 7">
    <name type="scientific">Octopus vulgaris</name>
    <name type="common">Common octopus</name>
    <dbReference type="NCBI Taxonomy" id="6645"/>
    <lineage>
        <taxon>Eukaryota</taxon>
        <taxon>Metazoa</taxon>
        <taxon>Spiralia</taxon>
        <taxon>Lophotrochozoa</taxon>
        <taxon>Mollusca</taxon>
        <taxon>Cephalopoda</taxon>
        <taxon>Coleoidea</taxon>
        <taxon>Octopodiformes</taxon>
        <taxon>Octopoda</taxon>
        <taxon>Incirrata</taxon>
        <taxon>Octopodidae</taxon>
        <taxon>Octopus</taxon>
    </lineage>
</organism>
<dbReference type="Gene3D" id="1.20.1050.10">
    <property type="match status" value="2"/>
</dbReference>
<dbReference type="FunFam" id="3.40.30.10:FF:000258">
    <property type="entry name" value="Glutathione S-transferase"/>
    <property type="match status" value="1"/>
</dbReference>